<reference evidence="2 3" key="2">
    <citation type="journal article" date="2021" name="Curr. Genet.">
        <title>Genetic response to nitrogen starvation in the aggressive Eucalyptus foliar pathogen Teratosphaeria destructans.</title>
        <authorList>
            <person name="Havenga M."/>
            <person name="Wingfield B.D."/>
            <person name="Wingfield M.J."/>
            <person name="Dreyer L.L."/>
            <person name="Roets F."/>
            <person name="Aylward J."/>
        </authorList>
    </citation>
    <scope>NUCLEOTIDE SEQUENCE [LARGE SCALE GENOMIC DNA]</scope>
    <source>
        <strain evidence="2">CMW44962</strain>
    </source>
</reference>
<dbReference type="AlphaFoldDB" id="A0A9W7SYW5"/>
<accession>A0A9W7SYW5</accession>
<organism evidence="2 3">
    <name type="scientific">Teratosphaeria destructans</name>
    <dbReference type="NCBI Taxonomy" id="418781"/>
    <lineage>
        <taxon>Eukaryota</taxon>
        <taxon>Fungi</taxon>
        <taxon>Dikarya</taxon>
        <taxon>Ascomycota</taxon>
        <taxon>Pezizomycotina</taxon>
        <taxon>Dothideomycetes</taxon>
        <taxon>Dothideomycetidae</taxon>
        <taxon>Mycosphaerellales</taxon>
        <taxon>Teratosphaeriaceae</taxon>
        <taxon>Teratosphaeria</taxon>
    </lineage>
</organism>
<feature type="signal peptide" evidence="1">
    <location>
        <begin position="1"/>
        <end position="19"/>
    </location>
</feature>
<evidence type="ECO:0000256" key="1">
    <source>
        <dbReference type="SAM" id="SignalP"/>
    </source>
</evidence>
<dbReference type="Proteomes" id="UP001138500">
    <property type="component" value="Unassembled WGS sequence"/>
</dbReference>
<gene>
    <name evidence="2" type="ORF">Tdes44962_MAKER07726</name>
</gene>
<feature type="chain" id="PRO_5040785131" evidence="1">
    <location>
        <begin position="20"/>
        <end position="138"/>
    </location>
</feature>
<dbReference type="EMBL" id="RIBY02000480">
    <property type="protein sequence ID" value="KAH9842066.1"/>
    <property type="molecule type" value="Genomic_DNA"/>
</dbReference>
<keyword evidence="3" id="KW-1185">Reference proteome</keyword>
<dbReference type="OrthoDB" id="3879479at2759"/>
<reference evidence="2 3" key="1">
    <citation type="journal article" date="2018" name="IMA Fungus">
        <title>IMA Genome-F 10: Nine draft genome sequences of Claviceps purpurea s.lat., including C. arundinis, C. humidiphila, and C. cf. spartinae, pseudomolecules for the pitch canker pathogen Fusarium circinatum, draft genome of Davidsoniella eucalypti, Grosmannia galeiformis, Quambalaria eucalypti, and Teratosphaeria destructans.</title>
        <authorList>
            <person name="Wingfield B.D."/>
            <person name="Liu M."/>
            <person name="Nguyen H.D."/>
            <person name="Lane F.A."/>
            <person name="Morgan S.W."/>
            <person name="De Vos L."/>
            <person name="Wilken P.M."/>
            <person name="Duong T.A."/>
            <person name="Aylward J."/>
            <person name="Coetzee M.P."/>
            <person name="Dadej K."/>
            <person name="De Beer Z.W."/>
            <person name="Findlay W."/>
            <person name="Havenga M."/>
            <person name="Kolarik M."/>
            <person name="Menzies J.G."/>
            <person name="Naidoo K."/>
            <person name="Pochopski O."/>
            <person name="Shoukouhi P."/>
            <person name="Santana Q.C."/>
            <person name="Seifert K.A."/>
            <person name="Soal N."/>
            <person name="Steenkamp E.T."/>
            <person name="Tatham C.T."/>
            <person name="van der Nest M.A."/>
            <person name="Wingfield M.J."/>
        </authorList>
    </citation>
    <scope>NUCLEOTIDE SEQUENCE [LARGE SCALE GENOMIC DNA]</scope>
    <source>
        <strain evidence="2">CMW44962</strain>
    </source>
</reference>
<keyword evidence="1" id="KW-0732">Signal</keyword>
<comment type="caution">
    <text evidence="2">The sequence shown here is derived from an EMBL/GenBank/DDBJ whole genome shotgun (WGS) entry which is preliminary data.</text>
</comment>
<sequence>MHFPLISFTTAALWDIASASYQPFDAAVQRVINDGYETTRVTRTYTWTHTETSMVTVTRSSPQAAQETASRGTATVVETTFVTILPQSTDKSDMGDRIWYAGQRMHGCDKTACASCRWWLQCRGGEPQWYVRMLRPII</sequence>
<protein>
    <submittedName>
        <fullName evidence="2">Uncharacterized protein</fullName>
    </submittedName>
</protein>
<name>A0A9W7SYW5_9PEZI</name>
<proteinExistence type="predicted"/>
<evidence type="ECO:0000313" key="2">
    <source>
        <dbReference type="EMBL" id="KAH9842066.1"/>
    </source>
</evidence>
<evidence type="ECO:0000313" key="3">
    <source>
        <dbReference type="Proteomes" id="UP001138500"/>
    </source>
</evidence>